<protein>
    <submittedName>
        <fullName evidence="2">Uncharacterized protein</fullName>
    </submittedName>
</protein>
<dbReference type="RefSeq" id="WP_184331444.1">
    <property type="nucleotide sequence ID" value="NZ_JACHHZ010000002.1"/>
</dbReference>
<dbReference type="EMBL" id="JACHHZ010000002">
    <property type="protein sequence ID" value="MBB6093267.1"/>
    <property type="molecule type" value="Genomic_DNA"/>
</dbReference>
<dbReference type="AlphaFoldDB" id="A0A841HJP6"/>
<evidence type="ECO:0000256" key="1">
    <source>
        <dbReference type="SAM" id="Phobius"/>
    </source>
</evidence>
<keyword evidence="3" id="KW-1185">Reference proteome</keyword>
<keyword evidence="1" id="KW-1133">Transmembrane helix</keyword>
<gene>
    <name evidence="2" type="ORF">HNQ60_002145</name>
</gene>
<evidence type="ECO:0000313" key="2">
    <source>
        <dbReference type="EMBL" id="MBB6093267.1"/>
    </source>
</evidence>
<proteinExistence type="predicted"/>
<sequence length="197" mass="21848">MSALTASLINDLPRLAGLAIALLGTIVVIAAYLRRDRRSAYAGMHRERVPVPKPAAHRDVPTVRLADSQRVDRLRKLVRLAPGEHIDVLENVPAPVPTPPRFRITLKRVLRMEDGSVAVQIAVDFGGTAVSCGPLVEETAFNEFVLPRAARDEPRNCVFHYQEHGDSLDFMRIKLRSVDMDADIAEIDVMKTELASH</sequence>
<keyword evidence="1" id="KW-0472">Membrane</keyword>
<reference evidence="2 3" key="1">
    <citation type="submission" date="2020-08" db="EMBL/GenBank/DDBJ databases">
        <title>Genomic Encyclopedia of Type Strains, Phase IV (KMG-IV): sequencing the most valuable type-strain genomes for metagenomic binning, comparative biology and taxonomic classification.</title>
        <authorList>
            <person name="Goeker M."/>
        </authorList>
    </citation>
    <scope>NUCLEOTIDE SEQUENCE [LARGE SCALE GENOMIC DNA]</scope>
    <source>
        <strain evidence="2 3">DSM 26723</strain>
    </source>
</reference>
<evidence type="ECO:0000313" key="3">
    <source>
        <dbReference type="Proteomes" id="UP000588068"/>
    </source>
</evidence>
<comment type="caution">
    <text evidence="2">The sequence shown here is derived from an EMBL/GenBank/DDBJ whole genome shotgun (WGS) entry which is preliminary data.</text>
</comment>
<organism evidence="2 3">
    <name type="scientific">Povalibacter uvarum</name>
    <dbReference type="NCBI Taxonomy" id="732238"/>
    <lineage>
        <taxon>Bacteria</taxon>
        <taxon>Pseudomonadati</taxon>
        <taxon>Pseudomonadota</taxon>
        <taxon>Gammaproteobacteria</taxon>
        <taxon>Steroidobacterales</taxon>
        <taxon>Steroidobacteraceae</taxon>
        <taxon>Povalibacter</taxon>
    </lineage>
</organism>
<keyword evidence="1" id="KW-0812">Transmembrane</keyword>
<feature type="transmembrane region" description="Helical" evidence="1">
    <location>
        <begin position="12"/>
        <end position="33"/>
    </location>
</feature>
<name>A0A841HJP6_9GAMM</name>
<accession>A0A841HJP6</accession>
<dbReference type="Proteomes" id="UP000588068">
    <property type="component" value="Unassembled WGS sequence"/>
</dbReference>